<accession>A0A975BPG5</accession>
<dbReference type="KEGG" id="dmm:dnm_053370"/>
<dbReference type="AlphaFoldDB" id="A0A975BPG5"/>
<sequence length="46" mass="5241">MIRCLSVIPAKAGIPCRRIRKICEKWIPAFAGMTSFFFEPGQKADR</sequence>
<protein>
    <submittedName>
        <fullName evidence="1">Uncharacterized protein</fullName>
    </submittedName>
</protein>
<proteinExistence type="predicted"/>
<reference evidence="1" key="1">
    <citation type="journal article" date="2021" name="Microb. Physiol.">
        <title>Proteogenomic Insights into the Physiology of Marine, Sulfate-Reducing, Filamentous Desulfonema limicola and Desulfonema magnum.</title>
        <authorList>
            <person name="Schnaars V."/>
            <person name="Wohlbrand L."/>
            <person name="Scheve S."/>
            <person name="Hinrichs C."/>
            <person name="Reinhardt R."/>
            <person name="Rabus R."/>
        </authorList>
    </citation>
    <scope>NUCLEOTIDE SEQUENCE</scope>
    <source>
        <strain evidence="1">4be13</strain>
    </source>
</reference>
<gene>
    <name evidence="1" type="ORF">dnm_053370</name>
</gene>
<evidence type="ECO:0000313" key="1">
    <source>
        <dbReference type="EMBL" id="QTA89287.1"/>
    </source>
</evidence>
<dbReference type="Proteomes" id="UP000663722">
    <property type="component" value="Chromosome"/>
</dbReference>
<name>A0A975BPG5_9BACT</name>
<organism evidence="1 2">
    <name type="scientific">Desulfonema magnum</name>
    <dbReference type="NCBI Taxonomy" id="45655"/>
    <lineage>
        <taxon>Bacteria</taxon>
        <taxon>Pseudomonadati</taxon>
        <taxon>Thermodesulfobacteriota</taxon>
        <taxon>Desulfobacteria</taxon>
        <taxon>Desulfobacterales</taxon>
        <taxon>Desulfococcaceae</taxon>
        <taxon>Desulfonema</taxon>
    </lineage>
</organism>
<dbReference type="EMBL" id="CP061800">
    <property type="protein sequence ID" value="QTA89287.1"/>
    <property type="molecule type" value="Genomic_DNA"/>
</dbReference>
<evidence type="ECO:0000313" key="2">
    <source>
        <dbReference type="Proteomes" id="UP000663722"/>
    </source>
</evidence>
<keyword evidence="2" id="KW-1185">Reference proteome</keyword>